<evidence type="ECO:0000313" key="2">
    <source>
        <dbReference type="WBParaSite" id="ALUE_0000138701-mRNA-1"/>
    </source>
</evidence>
<dbReference type="AlphaFoldDB" id="A0A0M3HIP2"/>
<accession>A0A0M3HIP2</accession>
<reference evidence="2" key="1">
    <citation type="submission" date="2017-02" db="UniProtKB">
        <authorList>
            <consortium name="WormBaseParasite"/>
        </authorList>
    </citation>
    <scope>IDENTIFICATION</scope>
</reference>
<name>A0A0M3HIP2_ASCLU</name>
<dbReference type="Proteomes" id="UP000036681">
    <property type="component" value="Unplaced"/>
</dbReference>
<sequence>MPRNGLENWRPRRDGQKRPSIPLNFALHQQFVPVVDSFKGFSMSLFSFCFASNLLMQIIGMTSA</sequence>
<proteinExistence type="predicted"/>
<keyword evidence="1" id="KW-1185">Reference proteome</keyword>
<protein>
    <submittedName>
        <fullName evidence="2">Uncharacterized protein</fullName>
    </submittedName>
</protein>
<dbReference type="WBParaSite" id="ALUE_0000138701-mRNA-1">
    <property type="protein sequence ID" value="ALUE_0000138701-mRNA-1"/>
    <property type="gene ID" value="ALUE_0000138701"/>
</dbReference>
<evidence type="ECO:0000313" key="1">
    <source>
        <dbReference type="Proteomes" id="UP000036681"/>
    </source>
</evidence>
<organism evidence="1 2">
    <name type="scientific">Ascaris lumbricoides</name>
    <name type="common">Giant roundworm</name>
    <dbReference type="NCBI Taxonomy" id="6252"/>
    <lineage>
        <taxon>Eukaryota</taxon>
        <taxon>Metazoa</taxon>
        <taxon>Ecdysozoa</taxon>
        <taxon>Nematoda</taxon>
        <taxon>Chromadorea</taxon>
        <taxon>Rhabditida</taxon>
        <taxon>Spirurina</taxon>
        <taxon>Ascaridomorpha</taxon>
        <taxon>Ascaridoidea</taxon>
        <taxon>Ascarididae</taxon>
        <taxon>Ascaris</taxon>
    </lineage>
</organism>